<name>A0A4R4V0E7_9PSEU</name>
<accession>A0A4R4V0E7</accession>
<keyword evidence="2" id="KW-1185">Reference proteome</keyword>
<proteinExistence type="predicted"/>
<dbReference type="EMBL" id="SMKV01000013">
    <property type="protein sequence ID" value="TDC92589.1"/>
    <property type="molecule type" value="Genomic_DNA"/>
</dbReference>
<dbReference type="RefSeq" id="WP_132622946.1">
    <property type="nucleotide sequence ID" value="NZ_SMKV01000013.1"/>
</dbReference>
<evidence type="ECO:0000313" key="2">
    <source>
        <dbReference type="Proteomes" id="UP000294744"/>
    </source>
</evidence>
<evidence type="ECO:0000313" key="1">
    <source>
        <dbReference type="EMBL" id="TDC92589.1"/>
    </source>
</evidence>
<reference evidence="1 2" key="1">
    <citation type="submission" date="2019-03" db="EMBL/GenBank/DDBJ databases">
        <title>Draft genome sequences of novel Actinobacteria.</title>
        <authorList>
            <person name="Sahin N."/>
            <person name="Ay H."/>
            <person name="Saygin H."/>
        </authorList>
    </citation>
    <scope>NUCLEOTIDE SEQUENCE [LARGE SCALE GENOMIC DNA]</scope>
    <source>
        <strain evidence="1 2">16K404</strain>
    </source>
</reference>
<dbReference type="OrthoDB" id="3668204at2"/>
<comment type="caution">
    <text evidence="1">The sequence shown here is derived from an EMBL/GenBank/DDBJ whole genome shotgun (WGS) entry which is preliminary data.</text>
</comment>
<organism evidence="1 2">
    <name type="scientific">Saccharopolyspora aridisoli</name>
    <dbReference type="NCBI Taxonomy" id="2530385"/>
    <lineage>
        <taxon>Bacteria</taxon>
        <taxon>Bacillati</taxon>
        <taxon>Actinomycetota</taxon>
        <taxon>Actinomycetes</taxon>
        <taxon>Pseudonocardiales</taxon>
        <taxon>Pseudonocardiaceae</taxon>
        <taxon>Saccharopolyspora</taxon>
    </lineage>
</organism>
<dbReference type="Proteomes" id="UP000294744">
    <property type="component" value="Unassembled WGS sequence"/>
</dbReference>
<gene>
    <name evidence="1" type="ORF">E1161_12745</name>
</gene>
<protein>
    <submittedName>
        <fullName evidence="1">Uncharacterized protein</fullName>
    </submittedName>
</protein>
<sequence length="233" mass="25580">MTVSESLGAALTARQWCAPGTPILWASWQVGTSYRVAGHDEFGRPLPKKKRGSIVGAVGGFLGDAALTAVFGGGDDHSGAGGRGAFKVDMHVVGPSMDCTSVQMYWQEFPHEYDSSRKLWVLTPGQLTVLLPHREDSTPEPKPQPGWRELLHKPEEFGRNEPGEHIQAWRVAPWFEVPLNDISKCQTIGPKRRPHRHLGLEFADGSGFLLDAHTPRSAQIMADTVNDQRGIRG</sequence>
<dbReference type="AlphaFoldDB" id="A0A4R4V0E7"/>